<accession>A0ABU6RU10</accession>
<keyword evidence="2" id="KW-1185">Reference proteome</keyword>
<proteinExistence type="predicted"/>
<reference evidence="1 2" key="1">
    <citation type="journal article" date="2023" name="Plants (Basel)">
        <title>Bridging the Gap: Combining Genomics and Transcriptomics Approaches to Understand Stylosanthes scabra, an Orphan Legume from the Brazilian Caatinga.</title>
        <authorList>
            <person name="Ferreira-Neto J.R.C."/>
            <person name="da Silva M.D."/>
            <person name="Binneck E."/>
            <person name="de Melo N.F."/>
            <person name="da Silva R.H."/>
            <person name="de Melo A.L.T.M."/>
            <person name="Pandolfi V."/>
            <person name="Bustamante F.O."/>
            <person name="Brasileiro-Vidal A.C."/>
            <person name="Benko-Iseppon A.M."/>
        </authorList>
    </citation>
    <scope>NUCLEOTIDE SEQUENCE [LARGE SCALE GENOMIC DNA]</scope>
    <source>
        <tissue evidence="1">Leaves</tissue>
    </source>
</reference>
<evidence type="ECO:0000313" key="2">
    <source>
        <dbReference type="Proteomes" id="UP001341840"/>
    </source>
</evidence>
<sequence length="97" mass="10457">MFMTIVKSASSSQPWSTPAFVIVASPCLPCTGAVVSADVSTLTVEQAPETGSTVDWYRSLELFPEIVRKMDKKPLKICLKANAIQELPDSSIDLVGL</sequence>
<protein>
    <submittedName>
        <fullName evidence="1">Uncharacterized protein</fullName>
    </submittedName>
</protein>
<organism evidence="1 2">
    <name type="scientific">Stylosanthes scabra</name>
    <dbReference type="NCBI Taxonomy" id="79078"/>
    <lineage>
        <taxon>Eukaryota</taxon>
        <taxon>Viridiplantae</taxon>
        <taxon>Streptophyta</taxon>
        <taxon>Embryophyta</taxon>
        <taxon>Tracheophyta</taxon>
        <taxon>Spermatophyta</taxon>
        <taxon>Magnoliopsida</taxon>
        <taxon>eudicotyledons</taxon>
        <taxon>Gunneridae</taxon>
        <taxon>Pentapetalae</taxon>
        <taxon>rosids</taxon>
        <taxon>fabids</taxon>
        <taxon>Fabales</taxon>
        <taxon>Fabaceae</taxon>
        <taxon>Papilionoideae</taxon>
        <taxon>50 kb inversion clade</taxon>
        <taxon>dalbergioids sensu lato</taxon>
        <taxon>Dalbergieae</taxon>
        <taxon>Pterocarpus clade</taxon>
        <taxon>Stylosanthes</taxon>
    </lineage>
</organism>
<dbReference type="EMBL" id="JASCZI010031742">
    <property type="protein sequence ID" value="MED6127354.1"/>
    <property type="molecule type" value="Genomic_DNA"/>
</dbReference>
<comment type="caution">
    <text evidence="1">The sequence shown here is derived from an EMBL/GenBank/DDBJ whole genome shotgun (WGS) entry which is preliminary data.</text>
</comment>
<dbReference type="Proteomes" id="UP001341840">
    <property type="component" value="Unassembled WGS sequence"/>
</dbReference>
<evidence type="ECO:0000313" key="1">
    <source>
        <dbReference type="EMBL" id="MED6127354.1"/>
    </source>
</evidence>
<name>A0ABU6RU10_9FABA</name>
<gene>
    <name evidence="1" type="ORF">PIB30_087341</name>
</gene>